<proteinExistence type="inferred from homology"/>
<evidence type="ECO:0000313" key="5">
    <source>
        <dbReference type="EMBL" id="ADL35768.1"/>
    </source>
</evidence>
<evidence type="ECO:0000256" key="1">
    <source>
        <dbReference type="ARBA" id="ARBA00006534"/>
    </source>
</evidence>
<dbReference type="GO" id="GO:0008236">
    <property type="term" value="F:serine-type peptidase activity"/>
    <property type="evidence" value="ECO:0007669"/>
    <property type="project" value="UniProtKB-KW"/>
</dbReference>
<dbReference type="InterPro" id="IPR005320">
    <property type="entry name" value="Peptidase_S51"/>
</dbReference>
<keyword evidence="3" id="KW-0378">Hydrolase</keyword>
<organism evidence="5 6">
    <name type="scientific">Butyrivibrio proteoclasticus (strain ATCC 51982 / DSM 14932 / B316)</name>
    <name type="common">Clostridium proteoclasticum</name>
    <dbReference type="NCBI Taxonomy" id="515622"/>
    <lineage>
        <taxon>Bacteria</taxon>
        <taxon>Bacillati</taxon>
        <taxon>Bacillota</taxon>
        <taxon>Clostridia</taxon>
        <taxon>Lachnospirales</taxon>
        <taxon>Lachnospiraceae</taxon>
        <taxon>Butyrivibrio</taxon>
    </lineage>
</organism>
<dbReference type="SUPFAM" id="SSF52317">
    <property type="entry name" value="Class I glutamine amidotransferase-like"/>
    <property type="match status" value="1"/>
</dbReference>
<protein>
    <recommendedName>
        <fullName evidence="7">Dipeptidase E</fullName>
    </recommendedName>
</protein>
<dbReference type="STRING" id="515622.bpr_III080"/>
<keyword evidence="4" id="KW-0720">Serine protease</keyword>
<dbReference type="InterPro" id="IPR029062">
    <property type="entry name" value="Class_I_gatase-like"/>
</dbReference>
<dbReference type="GO" id="GO:0006508">
    <property type="term" value="P:proteolysis"/>
    <property type="evidence" value="ECO:0007669"/>
    <property type="project" value="UniProtKB-KW"/>
</dbReference>
<dbReference type="RefSeq" id="WP_013282420.1">
    <property type="nucleotide sequence ID" value="NC_014388.1"/>
</dbReference>
<dbReference type="EMBL" id="CP001811">
    <property type="protein sequence ID" value="ADL35768.1"/>
    <property type="molecule type" value="Genomic_DNA"/>
</dbReference>
<dbReference type="KEGG" id="bpb:bpr_III080"/>
<dbReference type="AlphaFoldDB" id="E0S2Y6"/>
<dbReference type="Proteomes" id="UP000001299">
    <property type="component" value="Chromosome 2"/>
</dbReference>
<evidence type="ECO:0000256" key="3">
    <source>
        <dbReference type="ARBA" id="ARBA00022801"/>
    </source>
</evidence>
<dbReference type="HOGENOM" id="CLU_1132267_0_0_9"/>
<comment type="similarity">
    <text evidence="1">Belongs to the peptidase S51 family.</text>
</comment>
<dbReference type="Pfam" id="PF03575">
    <property type="entry name" value="Peptidase_S51"/>
    <property type="match status" value="1"/>
</dbReference>
<dbReference type="eggNOG" id="COG3340">
    <property type="taxonomic scope" value="Bacteria"/>
</dbReference>
<reference evidence="5 6" key="1">
    <citation type="journal article" date="2010" name="PLoS ONE">
        <title>The glycobiome of the rumen bacterium Butyrivibrio proteoclasticus B316(T) highlights adaptation to a polysaccharide-rich environment.</title>
        <authorList>
            <person name="Kelly W.J."/>
            <person name="Leahy S.C."/>
            <person name="Altermann E."/>
            <person name="Yeoman C.J."/>
            <person name="Dunne J.C."/>
            <person name="Kong Z."/>
            <person name="Pacheco D.M."/>
            <person name="Li D."/>
            <person name="Noel S.J."/>
            <person name="Moon C.D."/>
            <person name="Cookson A.L."/>
            <person name="Attwood G.T."/>
        </authorList>
    </citation>
    <scope>NUCLEOTIDE SEQUENCE [LARGE SCALE GENOMIC DNA]</scope>
    <source>
        <strain evidence="6">ATCC 51982 / DSM 14932 / B316</strain>
    </source>
</reference>
<evidence type="ECO:0000256" key="4">
    <source>
        <dbReference type="ARBA" id="ARBA00022825"/>
    </source>
</evidence>
<name>E0S2Y6_BUTPB</name>
<evidence type="ECO:0008006" key="7">
    <source>
        <dbReference type="Google" id="ProtNLM"/>
    </source>
</evidence>
<sequence length="229" mass="25636">MSKILFLTSSPFTGRGLPFNTENEFVNRMQKAMHKYNKGLFITASPDDYDETDGFSFGIKYTAEISGMEFESYTVLDRRNQNDAAKLVKSSNFIILGGGHVPTQNRFFGEIRLKELLEDFDGVIFGISAGSMNSAEEVYAQPELDGESLDPNYVRFIPGLGLTKTKLLPHYQDTKDSCLDGKRLFEDITYPDSMGYTFIAIPDGSYLYSEDGKEELMGEHFVISDGGIV</sequence>
<evidence type="ECO:0000313" key="6">
    <source>
        <dbReference type="Proteomes" id="UP000001299"/>
    </source>
</evidence>
<accession>E0S2Y6</accession>
<keyword evidence="2" id="KW-0645">Protease</keyword>
<dbReference type="Gene3D" id="3.40.50.880">
    <property type="match status" value="1"/>
</dbReference>
<keyword evidence="6" id="KW-1185">Reference proteome</keyword>
<evidence type="ECO:0000256" key="2">
    <source>
        <dbReference type="ARBA" id="ARBA00022670"/>
    </source>
</evidence>
<gene>
    <name evidence="5" type="ordered locus">bpr_III080</name>
</gene>